<feature type="compositionally biased region" description="Basic and acidic residues" evidence="6">
    <location>
        <begin position="24"/>
        <end position="38"/>
    </location>
</feature>
<feature type="region of interest" description="Disordered" evidence="6">
    <location>
        <begin position="1"/>
        <end position="101"/>
    </location>
</feature>
<feature type="domain" description="RING-type" evidence="7">
    <location>
        <begin position="231"/>
        <end position="269"/>
    </location>
</feature>
<feature type="region of interest" description="Disordered" evidence="6">
    <location>
        <begin position="116"/>
        <end position="144"/>
    </location>
</feature>
<evidence type="ECO:0000256" key="2">
    <source>
        <dbReference type="ARBA" id="ARBA00022771"/>
    </source>
</evidence>
<evidence type="ECO:0000259" key="7">
    <source>
        <dbReference type="PROSITE" id="PS50089"/>
    </source>
</evidence>
<organism evidence="8 9">
    <name type="scientific">Lunasporangiospora selenospora</name>
    <dbReference type="NCBI Taxonomy" id="979761"/>
    <lineage>
        <taxon>Eukaryota</taxon>
        <taxon>Fungi</taxon>
        <taxon>Fungi incertae sedis</taxon>
        <taxon>Mucoromycota</taxon>
        <taxon>Mortierellomycotina</taxon>
        <taxon>Mortierellomycetes</taxon>
        <taxon>Mortierellales</taxon>
        <taxon>Mortierellaceae</taxon>
        <taxon>Lunasporangiospora</taxon>
    </lineage>
</organism>
<protein>
    <recommendedName>
        <fullName evidence="7">RING-type domain-containing protein</fullName>
    </recommendedName>
</protein>
<feature type="coiled-coil region" evidence="5">
    <location>
        <begin position="159"/>
        <end position="193"/>
    </location>
</feature>
<feature type="compositionally biased region" description="Basic residues" evidence="6">
    <location>
        <begin position="39"/>
        <end position="55"/>
    </location>
</feature>
<dbReference type="InterPro" id="IPR050143">
    <property type="entry name" value="TRIM/RBCC"/>
</dbReference>
<evidence type="ECO:0000256" key="1">
    <source>
        <dbReference type="ARBA" id="ARBA00022723"/>
    </source>
</evidence>
<keyword evidence="3" id="KW-0862">Zinc</keyword>
<comment type="caution">
    <text evidence="8">The sequence shown here is derived from an EMBL/GenBank/DDBJ whole genome shotgun (WGS) entry which is preliminary data.</text>
</comment>
<dbReference type="SUPFAM" id="SSF57850">
    <property type="entry name" value="RING/U-box"/>
    <property type="match status" value="1"/>
</dbReference>
<evidence type="ECO:0000256" key="4">
    <source>
        <dbReference type="PROSITE-ProRule" id="PRU00175"/>
    </source>
</evidence>
<feature type="compositionally biased region" description="Acidic residues" evidence="6">
    <location>
        <begin position="456"/>
        <end position="480"/>
    </location>
</feature>
<gene>
    <name evidence="8" type="ORF">BGW38_002096</name>
</gene>
<keyword evidence="9" id="KW-1185">Reference proteome</keyword>
<dbReference type="PANTHER" id="PTHR24103">
    <property type="entry name" value="E3 UBIQUITIN-PROTEIN LIGASE TRIM"/>
    <property type="match status" value="1"/>
</dbReference>
<evidence type="ECO:0000313" key="9">
    <source>
        <dbReference type="Proteomes" id="UP000780801"/>
    </source>
</evidence>
<evidence type="ECO:0000256" key="5">
    <source>
        <dbReference type="SAM" id="Coils"/>
    </source>
</evidence>
<evidence type="ECO:0000256" key="6">
    <source>
        <dbReference type="SAM" id="MobiDB-lite"/>
    </source>
</evidence>
<evidence type="ECO:0000256" key="3">
    <source>
        <dbReference type="ARBA" id="ARBA00022833"/>
    </source>
</evidence>
<dbReference type="SMART" id="SM00184">
    <property type="entry name" value="RING"/>
    <property type="match status" value="1"/>
</dbReference>
<keyword evidence="1" id="KW-0479">Metal-binding</keyword>
<feature type="compositionally biased region" description="Polar residues" evidence="6">
    <location>
        <begin position="116"/>
        <end position="125"/>
    </location>
</feature>
<sequence>MLATAESKQKHKKNHDGGQSCKGGSKDEQTAEHKNKDKSVKKKKDKKKDKKKNKNKDKTDKAEKDDNSKATSADNQIKDEKPGAKVEHKKDQSQLTTQQAVTLSSSQELTKAFQNTALKSSTPNQALGAKASGSGTSHFTHPSMQNLASDDMALSMMIEKESKSEVEQLQDEVERLQRELESRDKIIAQLKEKLLSISSRSGNQGSLSDILAICKVEGPLHGAISKASLQCSICVDFFASPFTIECGHTFCYTCLHSWLEIHKSCPTCRMKLLRRPTLSFTIRDQVQSYVTEMIEPDRSAVQKRLSEEDEHMKRLQIRQEDLWKGVFKPFNFAEYGGSVMDDEDGVRRCVSCGWEVSGGACVNCSTLYSDAEESDNSQNNSDAESEPDAYDSHDSFINDDDDLGVDTSDDARGSSSSDENQEDGNPTRHGRGYVRTRAGRSEAKRARKNFQAIVLDSDDSSQSEAEEVGSSDQEESDAEESEKSEKSEVSEMSEDSDAMADIRPTRQRRKIFARRAITITDDEDVDESNETNPTARDSEELKDEGGDETNAKQKKRRRHGKSPDAVKNDIGDSSSSNSEDDFMPTPKRNNRTGHSNLAALFA</sequence>
<feature type="region of interest" description="Disordered" evidence="6">
    <location>
        <begin position="371"/>
        <end position="602"/>
    </location>
</feature>
<dbReference type="EMBL" id="JAABOA010001703">
    <property type="protein sequence ID" value="KAF9581038.1"/>
    <property type="molecule type" value="Genomic_DNA"/>
</dbReference>
<reference evidence="8" key="1">
    <citation type="journal article" date="2020" name="Fungal Divers.">
        <title>Resolving the Mortierellaceae phylogeny through synthesis of multi-gene phylogenetics and phylogenomics.</title>
        <authorList>
            <person name="Vandepol N."/>
            <person name="Liber J."/>
            <person name="Desiro A."/>
            <person name="Na H."/>
            <person name="Kennedy M."/>
            <person name="Barry K."/>
            <person name="Grigoriev I.V."/>
            <person name="Miller A.N."/>
            <person name="O'Donnell K."/>
            <person name="Stajich J.E."/>
            <person name="Bonito G."/>
        </authorList>
    </citation>
    <scope>NUCLEOTIDE SEQUENCE</scope>
    <source>
        <strain evidence="8">KOD1015</strain>
    </source>
</reference>
<name>A0A9P6FT24_9FUNG</name>
<dbReference type="Proteomes" id="UP000780801">
    <property type="component" value="Unassembled WGS sequence"/>
</dbReference>
<dbReference type="OrthoDB" id="6105938at2759"/>
<proteinExistence type="predicted"/>
<accession>A0A9P6FT24</accession>
<dbReference type="Gene3D" id="3.30.40.10">
    <property type="entry name" value="Zinc/RING finger domain, C3HC4 (zinc finger)"/>
    <property type="match status" value="1"/>
</dbReference>
<feature type="compositionally biased region" description="Polar residues" evidence="6">
    <location>
        <begin position="133"/>
        <end position="144"/>
    </location>
</feature>
<feature type="compositionally biased region" description="Basic and acidic residues" evidence="6">
    <location>
        <begin position="56"/>
        <end position="68"/>
    </location>
</feature>
<keyword evidence="5" id="KW-0175">Coiled coil</keyword>
<dbReference type="InterPro" id="IPR001841">
    <property type="entry name" value="Znf_RING"/>
</dbReference>
<dbReference type="InterPro" id="IPR017907">
    <property type="entry name" value="Znf_RING_CS"/>
</dbReference>
<dbReference type="PROSITE" id="PS50089">
    <property type="entry name" value="ZF_RING_2"/>
    <property type="match status" value="1"/>
</dbReference>
<dbReference type="PROSITE" id="PS00518">
    <property type="entry name" value="ZF_RING_1"/>
    <property type="match status" value="1"/>
</dbReference>
<dbReference type="AlphaFoldDB" id="A0A9P6FT24"/>
<evidence type="ECO:0000313" key="8">
    <source>
        <dbReference type="EMBL" id="KAF9581038.1"/>
    </source>
</evidence>
<feature type="compositionally biased region" description="Basic residues" evidence="6">
    <location>
        <begin position="428"/>
        <end position="438"/>
    </location>
</feature>
<dbReference type="InterPro" id="IPR013083">
    <property type="entry name" value="Znf_RING/FYVE/PHD"/>
</dbReference>
<dbReference type="Pfam" id="PF13923">
    <property type="entry name" value="zf-C3HC4_2"/>
    <property type="match status" value="1"/>
</dbReference>
<feature type="compositionally biased region" description="Acidic residues" evidence="6">
    <location>
        <begin position="520"/>
        <end position="529"/>
    </location>
</feature>
<feature type="compositionally biased region" description="Basic and acidic residues" evidence="6">
    <location>
        <begin position="561"/>
        <end position="570"/>
    </location>
</feature>
<feature type="compositionally biased region" description="Basic and acidic residues" evidence="6">
    <location>
        <begin position="76"/>
        <end position="92"/>
    </location>
</feature>
<keyword evidence="2 4" id="KW-0863">Zinc-finger</keyword>
<feature type="compositionally biased region" description="Acidic residues" evidence="6">
    <location>
        <begin position="397"/>
        <end position="408"/>
    </location>
</feature>
<dbReference type="GO" id="GO:0008270">
    <property type="term" value="F:zinc ion binding"/>
    <property type="evidence" value="ECO:0007669"/>
    <property type="project" value="UniProtKB-KW"/>
</dbReference>